<dbReference type="PANTHER" id="PTHR43103">
    <property type="entry name" value="NUCLEOSIDE-DIPHOSPHATE-SUGAR EPIMERASE"/>
    <property type="match status" value="1"/>
</dbReference>
<evidence type="ECO:0000259" key="3">
    <source>
        <dbReference type="Pfam" id="PF01370"/>
    </source>
</evidence>
<organism evidence="4 5">
    <name type="scientific">Bradyrhizobium retamae</name>
    <dbReference type="NCBI Taxonomy" id="1300035"/>
    <lineage>
        <taxon>Bacteria</taxon>
        <taxon>Pseudomonadati</taxon>
        <taxon>Pseudomonadota</taxon>
        <taxon>Alphaproteobacteria</taxon>
        <taxon>Hyphomicrobiales</taxon>
        <taxon>Nitrobacteraceae</taxon>
        <taxon>Bradyrhizobium</taxon>
    </lineage>
</organism>
<evidence type="ECO:0000256" key="1">
    <source>
        <dbReference type="ARBA" id="ARBA00022857"/>
    </source>
</evidence>
<dbReference type="RefSeq" id="WP_057845922.1">
    <property type="nucleotide sequence ID" value="NZ_LLYA01000172.1"/>
</dbReference>
<evidence type="ECO:0000313" key="4">
    <source>
        <dbReference type="EMBL" id="KRR21251.1"/>
    </source>
</evidence>
<comment type="caution">
    <text evidence="4">The sequence shown here is derived from an EMBL/GenBank/DDBJ whole genome shotgun (WGS) entry which is preliminary data.</text>
</comment>
<keyword evidence="2" id="KW-0119">Carbohydrate metabolism</keyword>
<feature type="domain" description="NAD-dependent epimerase/dehydratase" evidence="3">
    <location>
        <begin position="3"/>
        <end position="244"/>
    </location>
</feature>
<dbReference type="AlphaFoldDB" id="A0A0R3MUC9"/>
<gene>
    <name evidence="4" type="ORF">CQ13_31085</name>
</gene>
<dbReference type="OrthoDB" id="7352636at2"/>
<dbReference type="InterPro" id="IPR036291">
    <property type="entry name" value="NAD(P)-bd_dom_sf"/>
</dbReference>
<dbReference type="SUPFAM" id="SSF51735">
    <property type="entry name" value="NAD(P)-binding Rossmann-fold domains"/>
    <property type="match status" value="1"/>
</dbReference>
<dbReference type="PANTHER" id="PTHR43103:SF3">
    <property type="entry name" value="ADP-L-GLYCERO-D-MANNO-HEPTOSE-6-EPIMERASE"/>
    <property type="match status" value="1"/>
</dbReference>
<dbReference type="InterPro" id="IPR001509">
    <property type="entry name" value="Epimerase_deHydtase"/>
</dbReference>
<keyword evidence="1" id="KW-0521">NADP</keyword>
<dbReference type="Pfam" id="PF01370">
    <property type="entry name" value="Epimerase"/>
    <property type="match status" value="1"/>
</dbReference>
<protein>
    <submittedName>
        <fullName evidence="4">Short-chain dehydrogenase</fullName>
    </submittedName>
</protein>
<dbReference type="CDD" id="cd08946">
    <property type="entry name" value="SDR_e"/>
    <property type="match status" value="1"/>
</dbReference>
<sequence>MRVVIFGGTGFVGVNLAGTLLARGHQVTLYDRKQLPVAAERSLAGHAESLGVVQGEITDTERIGAVIGKGCDAIVLGAAITAGEHLERTATESILQINVLAQMPILKAAIRHRVRRVINLSSAAAYGAAGQRYQLLGEQTPCDPVSFYALSKFASERSVARHADLWDRDFLSVRLSAVFGPWERIGKVRDTPSLQFQILAEFSRGEPAILPQPGLKDWIYAADAAEAVAVLLEAERPRHRLYNISSGTAWSALQWGEAFAALHPGLQCRLATPGEKTVIKLHGPDRAPLSIERMAQEFGWRARFGCADSAADLSSWWTKHREESLT</sequence>
<evidence type="ECO:0000256" key="2">
    <source>
        <dbReference type="ARBA" id="ARBA00023277"/>
    </source>
</evidence>
<proteinExistence type="predicted"/>
<dbReference type="Gene3D" id="3.40.50.720">
    <property type="entry name" value="NAD(P)-binding Rossmann-like Domain"/>
    <property type="match status" value="1"/>
</dbReference>
<keyword evidence="5" id="KW-1185">Reference proteome</keyword>
<dbReference type="EMBL" id="LLYA01000172">
    <property type="protein sequence ID" value="KRR21251.1"/>
    <property type="molecule type" value="Genomic_DNA"/>
</dbReference>
<reference evidence="4 5" key="1">
    <citation type="submission" date="2014-03" db="EMBL/GenBank/DDBJ databases">
        <title>Bradyrhizobium valentinum sp. nov., isolated from effective nodules of Lupinus mariae-josephae, a lupine endemic of basic-lime soils in Eastern Spain.</title>
        <authorList>
            <person name="Duran D."/>
            <person name="Rey L."/>
            <person name="Navarro A."/>
            <person name="Busquets A."/>
            <person name="Imperial J."/>
            <person name="Ruiz-Argueso T."/>
        </authorList>
    </citation>
    <scope>NUCLEOTIDE SEQUENCE [LARGE SCALE GENOMIC DNA]</scope>
    <source>
        <strain evidence="4 5">Ro19</strain>
    </source>
</reference>
<evidence type="ECO:0000313" key="5">
    <source>
        <dbReference type="Proteomes" id="UP000052023"/>
    </source>
</evidence>
<accession>A0A0R3MUC9</accession>
<name>A0A0R3MUC9_9BRAD</name>
<dbReference type="Proteomes" id="UP000052023">
    <property type="component" value="Unassembled WGS sequence"/>
</dbReference>